<dbReference type="InterPro" id="IPR027417">
    <property type="entry name" value="P-loop_NTPase"/>
</dbReference>
<dbReference type="AlphaFoldDB" id="A0AA35RLT1"/>
<comment type="caution">
    <text evidence="6">The sequence shown here is derived from an EMBL/GenBank/DDBJ whole genome shotgun (WGS) entry which is preliminary data.</text>
</comment>
<dbReference type="PANTHER" id="PTHR32182:SF0">
    <property type="entry name" value="DNA REPLICATION AND REPAIR PROTEIN RECF"/>
    <property type="match status" value="1"/>
</dbReference>
<dbReference type="Proteomes" id="UP001174909">
    <property type="component" value="Unassembled WGS sequence"/>
</dbReference>
<dbReference type="InterPro" id="IPR018078">
    <property type="entry name" value="DNA-binding_RecF_CS"/>
</dbReference>
<evidence type="ECO:0000256" key="3">
    <source>
        <dbReference type="ARBA" id="ARBA00022741"/>
    </source>
</evidence>
<evidence type="ECO:0000256" key="1">
    <source>
        <dbReference type="ARBA" id="ARBA00022490"/>
    </source>
</evidence>
<dbReference type="InterPro" id="IPR001238">
    <property type="entry name" value="DNA-binding_RecF"/>
</dbReference>
<keyword evidence="2" id="KW-0235">DNA replication</keyword>
<dbReference type="EMBL" id="CASHTH010001308">
    <property type="protein sequence ID" value="CAI8013905.1"/>
    <property type="molecule type" value="Genomic_DNA"/>
</dbReference>
<evidence type="ECO:0000256" key="2">
    <source>
        <dbReference type="ARBA" id="ARBA00022705"/>
    </source>
</evidence>
<dbReference type="GO" id="GO:0000731">
    <property type="term" value="P:DNA synthesis involved in DNA repair"/>
    <property type="evidence" value="ECO:0007669"/>
    <property type="project" value="TreeGrafter"/>
</dbReference>
<dbReference type="GO" id="GO:0003697">
    <property type="term" value="F:single-stranded DNA binding"/>
    <property type="evidence" value="ECO:0007669"/>
    <property type="project" value="InterPro"/>
</dbReference>
<accession>A0AA35RLT1</accession>
<dbReference type="PANTHER" id="PTHR32182">
    <property type="entry name" value="DNA REPLICATION AND REPAIR PROTEIN RECF"/>
    <property type="match status" value="1"/>
</dbReference>
<evidence type="ECO:0000256" key="4">
    <source>
        <dbReference type="ARBA" id="ARBA00022840"/>
    </source>
</evidence>
<evidence type="ECO:0000256" key="5">
    <source>
        <dbReference type="ARBA" id="ARBA00023125"/>
    </source>
</evidence>
<keyword evidence="1" id="KW-0963">Cytoplasm</keyword>
<dbReference type="Gene3D" id="1.20.1050.90">
    <property type="entry name" value="RecF/RecN/SMC, N-terminal domain"/>
    <property type="match status" value="1"/>
</dbReference>
<dbReference type="GO" id="GO:0005524">
    <property type="term" value="F:ATP binding"/>
    <property type="evidence" value="ECO:0007669"/>
    <property type="project" value="UniProtKB-KW"/>
</dbReference>
<gene>
    <name evidence="6" type="ORF">GBAR_LOCUS8754</name>
</gene>
<protein>
    <submittedName>
        <fullName evidence="6">DNA replication and repair protein RecF</fullName>
    </submittedName>
</protein>
<reference evidence="6" key="1">
    <citation type="submission" date="2023-03" db="EMBL/GenBank/DDBJ databases">
        <authorList>
            <person name="Steffen K."/>
            <person name="Cardenas P."/>
        </authorList>
    </citation>
    <scope>NUCLEOTIDE SEQUENCE</scope>
</reference>
<dbReference type="InterPro" id="IPR042174">
    <property type="entry name" value="RecF_2"/>
</dbReference>
<dbReference type="HAMAP" id="MF_00365">
    <property type="entry name" value="RecF"/>
    <property type="match status" value="1"/>
</dbReference>
<organism evidence="6 7">
    <name type="scientific">Geodia barretti</name>
    <name type="common">Barrett's horny sponge</name>
    <dbReference type="NCBI Taxonomy" id="519541"/>
    <lineage>
        <taxon>Eukaryota</taxon>
        <taxon>Metazoa</taxon>
        <taxon>Porifera</taxon>
        <taxon>Demospongiae</taxon>
        <taxon>Heteroscleromorpha</taxon>
        <taxon>Tetractinellida</taxon>
        <taxon>Astrophorina</taxon>
        <taxon>Geodiidae</taxon>
        <taxon>Geodia</taxon>
    </lineage>
</organism>
<evidence type="ECO:0000313" key="7">
    <source>
        <dbReference type="Proteomes" id="UP001174909"/>
    </source>
</evidence>
<keyword evidence="7" id="KW-1185">Reference proteome</keyword>
<keyword evidence="3" id="KW-0547">Nucleotide-binding</keyword>
<keyword evidence="4" id="KW-0067">ATP-binding</keyword>
<sequence>MSTSAPARPSYVDVFLDMLISQLSHSYLGDWQEYSRVLRQRNHLLRAIREGSSTKSELEFWDIRFAASAGRIVAERLETLDKLGKFANNIHARLSASDEPLTLTYQPSSEIGDSPDQRELANALLQEMRGRSLREIAAGHSLMGPHRDDLSACIGDMDVAGFASRGQARTVVLALKLAEAHLISESMGDEPVILLDDVMSELDPGRQRQVLDFTSQYEQVIITTAEPGLADQLGIESSRRILVESGRLTAAI</sequence>
<dbReference type="SUPFAM" id="SSF52540">
    <property type="entry name" value="P-loop containing nucleoside triphosphate hydrolases"/>
    <property type="match status" value="1"/>
</dbReference>
<evidence type="ECO:0000313" key="6">
    <source>
        <dbReference type="EMBL" id="CAI8013905.1"/>
    </source>
</evidence>
<dbReference type="GO" id="GO:0006260">
    <property type="term" value="P:DNA replication"/>
    <property type="evidence" value="ECO:0007669"/>
    <property type="project" value="UniProtKB-KW"/>
</dbReference>
<dbReference type="GO" id="GO:0006302">
    <property type="term" value="P:double-strand break repair"/>
    <property type="evidence" value="ECO:0007669"/>
    <property type="project" value="TreeGrafter"/>
</dbReference>
<keyword evidence="5" id="KW-0238">DNA-binding</keyword>
<proteinExistence type="inferred from homology"/>
<dbReference type="PROSITE" id="PS00618">
    <property type="entry name" value="RECF_2"/>
    <property type="match status" value="1"/>
</dbReference>
<name>A0AA35RLT1_GEOBA</name>
<dbReference type="NCBIfam" id="TIGR00611">
    <property type="entry name" value="recf"/>
    <property type="match status" value="1"/>
</dbReference>